<evidence type="ECO:0000256" key="4">
    <source>
        <dbReference type="ARBA" id="ARBA00006389"/>
    </source>
</evidence>
<dbReference type="RefSeq" id="WP_163654840.1">
    <property type="nucleotide sequence ID" value="NZ_JAAGRN010000006.1"/>
</dbReference>
<accession>A0A6B2R2E5</accession>
<keyword evidence="6 9" id="KW-0285">Flavoprotein</keyword>
<evidence type="ECO:0000256" key="9">
    <source>
        <dbReference type="HAMAP-Rule" id="MF_00212"/>
    </source>
</evidence>
<dbReference type="AlphaFoldDB" id="A0A6B2R2E5"/>
<gene>
    <name evidence="9 10" type="primary">mqo</name>
    <name evidence="10" type="ORF">G3I67_09875</name>
</gene>
<evidence type="ECO:0000256" key="8">
    <source>
        <dbReference type="ARBA" id="ARBA00023002"/>
    </source>
</evidence>
<keyword evidence="5 9" id="KW-0816">Tricarboxylic acid cycle</keyword>
<comment type="catalytic activity">
    <reaction evidence="1 9">
        <text>(S)-malate + a quinone = a quinol + oxaloacetate</text>
        <dbReference type="Rhea" id="RHEA:46012"/>
        <dbReference type="ChEBI" id="CHEBI:15589"/>
        <dbReference type="ChEBI" id="CHEBI:16452"/>
        <dbReference type="ChEBI" id="CHEBI:24646"/>
        <dbReference type="ChEBI" id="CHEBI:132124"/>
        <dbReference type="EC" id="1.1.5.4"/>
    </reaction>
</comment>
<dbReference type="GO" id="GO:0008924">
    <property type="term" value="F:L-malate dehydrogenase (quinone) activity"/>
    <property type="evidence" value="ECO:0007669"/>
    <property type="project" value="UniProtKB-UniRule"/>
</dbReference>
<dbReference type="NCBIfam" id="TIGR01320">
    <property type="entry name" value="mal_quin_oxido"/>
    <property type="match status" value="1"/>
</dbReference>
<comment type="similarity">
    <text evidence="4 9">Belongs to the MQO family.</text>
</comment>
<evidence type="ECO:0000256" key="2">
    <source>
        <dbReference type="ARBA" id="ARBA00001974"/>
    </source>
</evidence>
<evidence type="ECO:0000313" key="10">
    <source>
        <dbReference type="EMBL" id="NDY83539.1"/>
    </source>
</evidence>
<dbReference type="InterPro" id="IPR036188">
    <property type="entry name" value="FAD/NAD-bd_sf"/>
</dbReference>
<evidence type="ECO:0000256" key="3">
    <source>
        <dbReference type="ARBA" id="ARBA00005012"/>
    </source>
</evidence>
<comment type="cofactor">
    <cofactor evidence="2 9">
        <name>FAD</name>
        <dbReference type="ChEBI" id="CHEBI:57692"/>
    </cofactor>
</comment>
<dbReference type="NCBIfam" id="NF003606">
    <property type="entry name" value="PRK05257.2-1"/>
    <property type="match status" value="1"/>
</dbReference>
<proteinExistence type="inferred from homology"/>
<dbReference type="PANTHER" id="PTHR43104">
    <property type="entry name" value="L-2-HYDROXYGLUTARATE DEHYDROGENASE, MITOCHONDRIAL"/>
    <property type="match status" value="1"/>
</dbReference>
<keyword evidence="8 9" id="KW-0560">Oxidoreductase</keyword>
<dbReference type="EC" id="1.1.5.4" evidence="9"/>
<dbReference type="PANTHER" id="PTHR43104:SF2">
    <property type="entry name" value="L-2-HYDROXYGLUTARATE DEHYDROGENASE, MITOCHONDRIAL"/>
    <property type="match status" value="1"/>
</dbReference>
<evidence type="ECO:0000256" key="5">
    <source>
        <dbReference type="ARBA" id="ARBA00022532"/>
    </source>
</evidence>
<dbReference type="NCBIfam" id="NF009875">
    <property type="entry name" value="PRK13339.1"/>
    <property type="match status" value="1"/>
</dbReference>
<dbReference type="NCBIfam" id="NF003603">
    <property type="entry name" value="PRK05257.1-1"/>
    <property type="match status" value="1"/>
</dbReference>
<dbReference type="SUPFAM" id="SSF51905">
    <property type="entry name" value="FAD/NAD(P)-binding domain"/>
    <property type="match status" value="1"/>
</dbReference>
<dbReference type="NCBIfam" id="NF003611">
    <property type="entry name" value="PRK05257.3-2"/>
    <property type="match status" value="1"/>
</dbReference>
<comment type="pathway">
    <text evidence="3 9">Carbohydrate metabolism; tricarboxylic acid cycle; oxaloacetate from (S)-malate (quinone route): step 1/1.</text>
</comment>
<dbReference type="EMBL" id="JAAGRN010000006">
    <property type="protein sequence ID" value="NDY83539.1"/>
    <property type="molecule type" value="Genomic_DNA"/>
</dbReference>
<protein>
    <recommendedName>
        <fullName evidence="9">Probable malate:quinone oxidoreductase</fullName>
        <ecNumber evidence="9">1.1.5.4</ecNumber>
    </recommendedName>
    <alternativeName>
        <fullName evidence="9">MQO</fullName>
    </alternativeName>
    <alternativeName>
        <fullName evidence="9">Malate dehydrogenase [quinone]</fullName>
    </alternativeName>
</protein>
<dbReference type="InterPro" id="IPR006231">
    <property type="entry name" value="MQO"/>
</dbReference>
<dbReference type="Gene3D" id="3.50.50.60">
    <property type="entry name" value="FAD/NAD(P)-binding domain"/>
    <property type="match status" value="1"/>
</dbReference>
<comment type="caution">
    <text evidence="10">The sequence shown here is derived from an EMBL/GenBank/DDBJ whole genome shotgun (WGS) entry which is preliminary data.</text>
</comment>
<dbReference type="GO" id="GO:0047545">
    <property type="term" value="F:(S)-2-hydroxyglutarate dehydrogenase activity"/>
    <property type="evidence" value="ECO:0007669"/>
    <property type="project" value="TreeGrafter"/>
</dbReference>
<evidence type="ECO:0000256" key="1">
    <source>
        <dbReference type="ARBA" id="ARBA00001139"/>
    </source>
</evidence>
<evidence type="ECO:0000256" key="6">
    <source>
        <dbReference type="ARBA" id="ARBA00022630"/>
    </source>
</evidence>
<dbReference type="NCBIfam" id="NF003608">
    <property type="entry name" value="PRK05257.2-4"/>
    <property type="match status" value="1"/>
</dbReference>
<evidence type="ECO:0000256" key="7">
    <source>
        <dbReference type="ARBA" id="ARBA00022827"/>
    </source>
</evidence>
<name>A0A6B2R2E5_9BURK</name>
<keyword evidence="7 9" id="KW-0274">FAD</keyword>
<sequence length="496" mass="54254">MNNVTEVDCLLVGAGIMSTTLGVFLKEIHPSLSVELVEKLSSEAQESSNSWDNAGTGHAANCELNYTPLEPDGTVNISKALEVNVEFDLSRQLWSYLVKKGAIKDPASFINPVPHMSFVEGDDHVSFLKKRHAALSAHHCFHGMEYSEDFDQIAKWAPLTIKGRDPKQKIAATRIISGADVSYGSLTSHLLNYLKTQSGFKVAFLEEVTTLKRDYDKRWCVTIKNTQTGQTRTVRAKFVFLGAGGGALPLLQKSGIPQADGYAGFPVSGIWLRCDVQDVVSQHEAKVYGMASVGSPPMSVPHLDTRVIDGKRSLLFGPYAGFSTKFLKYGSWLDLFKSIRFGNLLPLAAVGVSNLNLLKYLVGQVLQTKKDQFDTLRQYYPTVDPKDWTLKIAGQRVQIIKKDKVKTGILEFGTEIVESTDSSIVALLGASPGASTAASIMIDVVGKMSPTGLLPADWKDRMKAIIPSYGESLIENEALCNRVRLDTAAVLGLHNQ</sequence>
<dbReference type="NCBIfam" id="NF003605">
    <property type="entry name" value="PRK05257.1-4"/>
    <property type="match status" value="1"/>
</dbReference>
<dbReference type="Pfam" id="PF06039">
    <property type="entry name" value="Mqo"/>
    <property type="match status" value="1"/>
</dbReference>
<organism evidence="10">
    <name type="scientific">Sheuella amnicola</name>
    <dbReference type="NCBI Taxonomy" id="2707330"/>
    <lineage>
        <taxon>Bacteria</taxon>
        <taxon>Pseudomonadati</taxon>
        <taxon>Pseudomonadota</taxon>
        <taxon>Betaproteobacteria</taxon>
        <taxon>Burkholderiales</taxon>
        <taxon>Alcaligenaceae</taxon>
        <taxon>Sheuella</taxon>
    </lineage>
</organism>
<dbReference type="GO" id="GO:0006099">
    <property type="term" value="P:tricarboxylic acid cycle"/>
    <property type="evidence" value="ECO:0007669"/>
    <property type="project" value="UniProtKB-UniRule"/>
</dbReference>
<dbReference type="UniPathway" id="UPA00223">
    <property type="reaction ID" value="UER01008"/>
</dbReference>
<reference evidence="10" key="1">
    <citation type="submission" date="2020-02" db="EMBL/GenBank/DDBJ databases">
        <authorList>
            <person name="Chen W.-M."/>
        </authorList>
    </citation>
    <scope>NUCLEOTIDE SEQUENCE</scope>
    <source>
        <strain evidence="10">NBD-18</strain>
    </source>
</reference>
<dbReference type="HAMAP" id="MF_00212">
    <property type="entry name" value="MQO"/>
    <property type="match status" value="1"/>
</dbReference>